<reference evidence="1 2" key="1">
    <citation type="journal article" date="2019" name="Sci. Rep.">
        <title>Orb-weaving spider Araneus ventricosus genome elucidates the spidroin gene catalogue.</title>
        <authorList>
            <person name="Kono N."/>
            <person name="Nakamura H."/>
            <person name="Ohtoshi R."/>
            <person name="Moran D.A.P."/>
            <person name="Shinohara A."/>
            <person name="Yoshida Y."/>
            <person name="Fujiwara M."/>
            <person name="Mori M."/>
            <person name="Tomita M."/>
            <person name="Arakawa K."/>
        </authorList>
    </citation>
    <scope>NUCLEOTIDE SEQUENCE [LARGE SCALE GENOMIC DNA]</scope>
</reference>
<gene>
    <name evidence="1" type="ORF">AVEN_100907_1</name>
</gene>
<dbReference type="EMBL" id="BGPR01000035">
    <property type="protein sequence ID" value="GBL84049.1"/>
    <property type="molecule type" value="Genomic_DNA"/>
</dbReference>
<dbReference type="Proteomes" id="UP000499080">
    <property type="component" value="Unassembled WGS sequence"/>
</dbReference>
<evidence type="ECO:0000313" key="2">
    <source>
        <dbReference type="Proteomes" id="UP000499080"/>
    </source>
</evidence>
<sequence>MGQATPESRPKTLAAPPEVFPKVRLPFLEFGLCSHDQRVCGAKGDPNHYSTVCPVTKPFHFKKPSAENLSTWCENIVQDRRSLARLMSIVKILHERRHDIIMD</sequence>
<keyword evidence="2" id="KW-1185">Reference proteome</keyword>
<proteinExistence type="predicted"/>
<evidence type="ECO:0000313" key="1">
    <source>
        <dbReference type="EMBL" id="GBL84049.1"/>
    </source>
</evidence>
<name>A0A4Y2AXR5_ARAVE</name>
<dbReference type="AlphaFoldDB" id="A0A4Y2AXR5"/>
<organism evidence="1 2">
    <name type="scientific">Araneus ventricosus</name>
    <name type="common">Orbweaver spider</name>
    <name type="synonym">Epeira ventricosa</name>
    <dbReference type="NCBI Taxonomy" id="182803"/>
    <lineage>
        <taxon>Eukaryota</taxon>
        <taxon>Metazoa</taxon>
        <taxon>Ecdysozoa</taxon>
        <taxon>Arthropoda</taxon>
        <taxon>Chelicerata</taxon>
        <taxon>Arachnida</taxon>
        <taxon>Araneae</taxon>
        <taxon>Araneomorphae</taxon>
        <taxon>Entelegynae</taxon>
        <taxon>Araneoidea</taxon>
        <taxon>Araneidae</taxon>
        <taxon>Araneus</taxon>
    </lineage>
</organism>
<comment type="caution">
    <text evidence="1">The sequence shown here is derived from an EMBL/GenBank/DDBJ whole genome shotgun (WGS) entry which is preliminary data.</text>
</comment>
<protein>
    <submittedName>
        <fullName evidence="1">Uncharacterized protein</fullName>
    </submittedName>
</protein>
<accession>A0A4Y2AXR5</accession>